<dbReference type="EMBL" id="CP162607">
    <property type="protein sequence ID" value="XDK34663.1"/>
    <property type="molecule type" value="Genomic_DNA"/>
</dbReference>
<protein>
    <submittedName>
        <fullName evidence="2">DUF2514 family protein</fullName>
    </submittedName>
</protein>
<proteinExistence type="predicted"/>
<gene>
    <name evidence="2" type="ORF">AB4Y39_13065</name>
</gene>
<sequence length="168" mass="17967">MISVRTVGAAVSLALVFAAFWGTYQHGRSTMDAEWQVRWSDRDAGDQQAWALAEVAAREMEQARQRSINKVIQDGQKIIDRAVADAADARADLSLRDEADRAARRAESSASSHSCTAAASAAASRVALVLADVLKRADERAGNLAADADQSRGRGVTCEQAYDSLGES</sequence>
<evidence type="ECO:0000256" key="1">
    <source>
        <dbReference type="SAM" id="MobiDB-lite"/>
    </source>
</evidence>
<dbReference type="InterPro" id="IPR019659">
    <property type="entry name" value="DUF2514"/>
</dbReference>
<reference evidence="2" key="1">
    <citation type="submission" date="2024-07" db="EMBL/GenBank/DDBJ databases">
        <title>Identification and characteristics of a novel species of coltsfoot's symbiotic bacteria.</title>
        <authorList>
            <person name="Juszczyk A."/>
            <person name="Jasielczuk I."/>
            <person name="Gurgul A."/>
            <person name="Rogala M."/>
            <person name="Kowalczyk A."/>
            <person name="Szmatola T."/>
            <person name="Kosecka-Strojek M."/>
            <person name="Arent Z."/>
            <person name="Latowski D."/>
        </authorList>
    </citation>
    <scope>NUCLEOTIDE SEQUENCE</scope>
    <source>
        <strain evidence="2">Hg7Tf</strain>
    </source>
</reference>
<dbReference type="RefSeq" id="WP_368491679.1">
    <property type="nucleotide sequence ID" value="NZ_CP162607.1"/>
</dbReference>
<organism evidence="2">
    <name type="scientific">Pseudomonas sp. Hg7Tf</name>
    <dbReference type="NCBI Taxonomy" id="3236988"/>
    <lineage>
        <taxon>Bacteria</taxon>
        <taxon>Pseudomonadati</taxon>
        <taxon>Pseudomonadota</taxon>
        <taxon>Gammaproteobacteria</taxon>
        <taxon>Pseudomonadales</taxon>
        <taxon>Pseudomonadaceae</taxon>
        <taxon>Pseudomonas</taxon>
    </lineage>
</organism>
<dbReference type="Pfam" id="PF10721">
    <property type="entry name" value="DUF2514"/>
    <property type="match status" value="1"/>
</dbReference>
<dbReference type="AlphaFoldDB" id="A0AB39HY45"/>
<feature type="region of interest" description="Disordered" evidence="1">
    <location>
        <begin position="141"/>
        <end position="168"/>
    </location>
</feature>
<name>A0AB39HY45_9PSED</name>
<evidence type="ECO:0000313" key="2">
    <source>
        <dbReference type="EMBL" id="XDK34663.1"/>
    </source>
</evidence>
<accession>A0AB39HY45</accession>